<dbReference type="eggNOG" id="ENOG503376K">
    <property type="taxonomic scope" value="Bacteria"/>
</dbReference>
<gene>
    <name evidence="2" type="ordered locus">M5M_06840</name>
</gene>
<dbReference type="Pfam" id="PF11769">
    <property type="entry name" value="DUF3313"/>
    <property type="match status" value="1"/>
</dbReference>
<evidence type="ECO:0000256" key="1">
    <source>
        <dbReference type="SAM" id="SignalP"/>
    </source>
</evidence>
<dbReference type="Proteomes" id="UP000000466">
    <property type="component" value="Chromosome"/>
</dbReference>
<accession>K4KKJ0</accession>
<dbReference type="EMBL" id="CP003746">
    <property type="protein sequence ID" value="AFU98563.1"/>
    <property type="molecule type" value="Genomic_DNA"/>
</dbReference>
<keyword evidence="3" id="KW-1185">Reference proteome</keyword>
<keyword evidence="1" id="KW-0732">Signal</keyword>
<reference evidence="2 3" key="1">
    <citation type="journal article" date="2013" name="Genome Announc.">
        <title>Complete genome sequence of Simiduia agarivorans SA1(T), a marine bacterium able to degrade a variety of polysaccharides.</title>
        <authorList>
            <person name="Lin S.Y."/>
            <person name="Shieh W.Y."/>
            <person name="Chen J.S."/>
            <person name="Tang S.L."/>
        </authorList>
    </citation>
    <scope>NUCLEOTIDE SEQUENCE [LARGE SCALE GENOMIC DNA]</scope>
    <source>
        <strain evidence="3">DSM 21679 / JCM 13881 / BCRC 17597 / SA1</strain>
    </source>
</reference>
<proteinExistence type="predicted"/>
<feature type="chain" id="PRO_5003878374" description="Lipoprotein" evidence="1">
    <location>
        <begin position="23"/>
        <end position="195"/>
    </location>
</feature>
<dbReference type="AlphaFoldDB" id="K4KKJ0"/>
<evidence type="ECO:0000313" key="2">
    <source>
        <dbReference type="EMBL" id="AFU98563.1"/>
    </source>
</evidence>
<evidence type="ECO:0008006" key="4">
    <source>
        <dbReference type="Google" id="ProtNLM"/>
    </source>
</evidence>
<evidence type="ECO:0000313" key="3">
    <source>
        <dbReference type="Proteomes" id="UP000000466"/>
    </source>
</evidence>
<feature type="signal peptide" evidence="1">
    <location>
        <begin position="1"/>
        <end position="22"/>
    </location>
</feature>
<dbReference type="KEGG" id="saga:M5M_06840"/>
<protein>
    <recommendedName>
        <fullName evidence="4">Lipoprotein</fullName>
    </recommendedName>
</protein>
<sequence length="195" mass="21629">MSGHMRGLIALLLLVTAPWAAALEQLEVEYVRPGVDFSQYTQVMIHPLNLERTKVIPPAWASDQSRKHWDLSADDRAFTQQLFLSTLTAEVEKDSRFHVVPFTGPGIMELEVKITSVTPFANRDEQVVTKGSGEISVRAEFIDGASGDLIAVLSGDQSVGDSYQLNSIDTNRANVERLVTAWGKRLLNHLRAAQR</sequence>
<dbReference type="InterPro" id="IPR021747">
    <property type="entry name" value="DUF3313"/>
</dbReference>
<name>K4KKJ0_SIMAS</name>
<organism evidence="2 3">
    <name type="scientific">Simiduia agarivorans (strain DSM 21679 / JCM 13881 / BCRC 17597 / SA1)</name>
    <dbReference type="NCBI Taxonomy" id="1117647"/>
    <lineage>
        <taxon>Bacteria</taxon>
        <taxon>Pseudomonadati</taxon>
        <taxon>Pseudomonadota</taxon>
        <taxon>Gammaproteobacteria</taxon>
        <taxon>Cellvibrionales</taxon>
        <taxon>Cellvibrionaceae</taxon>
        <taxon>Simiduia</taxon>
    </lineage>
</organism>
<dbReference type="HOGENOM" id="CLU_1395472_0_0_6"/>